<dbReference type="KEGG" id="fms:M1R53_03560"/>
<comment type="domain">
    <text evidence="6">Has three domains with a flexible linker between the domains II and III and assumes an 'L' shape. Domain III is highly mobile and contacts RuvB.</text>
</comment>
<keyword evidence="9" id="KW-1185">Reference proteome</keyword>
<dbReference type="GO" id="GO:0005524">
    <property type="term" value="F:ATP binding"/>
    <property type="evidence" value="ECO:0007669"/>
    <property type="project" value="InterPro"/>
</dbReference>
<dbReference type="InterPro" id="IPR036267">
    <property type="entry name" value="RuvA_C_sf"/>
</dbReference>
<dbReference type="GO" id="GO:0000400">
    <property type="term" value="F:four-way junction DNA binding"/>
    <property type="evidence" value="ECO:0007669"/>
    <property type="project" value="UniProtKB-UniRule"/>
</dbReference>
<protein>
    <recommendedName>
        <fullName evidence="6">Holliday junction branch migration complex subunit RuvA</fullName>
    </recommendedName>
</protein>
<dbReference type="InterPro" id="IPR012340">
    <property type="entry name" value="NA-bd_OB-fold"/>
</dbReference>
<dbReference type="InterPro" id="IPR010994">
    <property type="entry name" value="RuvA_2-like"/>
</dbReference>
<dbReference type="GO" id="GO:0048476">
    <property type="term" value="C:Holliday junction resolvase complex"/>
    <property type="evidence" value="ECO:0007669"/>
    <property type="project" value="UniProtKB-UniRule"/>
</dbReference>
<dbReference type="InterPro" id="IPR011114">
    <property type="entry name" value="RuvA_C"/>
</dbReference>
<dbReference type="InterPro" id="IPR000085">
    <property type="entry name" value="RuvA"/>
</dbReference>
<sequence length="193" mass="21682">MFEYMIGQVVDKKKDYIVLLVNNIAYKVFTSKETMESDIYDGEVKIYMNLVVREDDMSLYGFANRYELDFFSLITTVNGVGPKTAIGILSEQKVIDLQKAIVTNDEKALMKAHGIGKKTAQRIILELKDKVSKGSEFEDIASVVSVGSNLNEAIEALCSLGYNKYEITSIAKGLDETMEVEDLIKELLKRLSK</sequence>
<comment type="caution">
    <text evidence="6">Lacks conserved residue(s) required for the propagation of feature annotation.</text>
</comment>
<dbReference type="SMART" id="SM00278">
    <property type="entry name" value="HhH1"/>
    <property type="match status" value="2"/>
</dbReference>
<evidence type="ECO:0000313" key="8">
    <source>
        <dbReference type="EMBL" id="UQK59732.1"/>
    </source>
</evidence>
<dbReference type="GO" id="GO:0016787">
    <property type="term" value="F:hydrolase activity"/>
    <property type="evidence" value="ECO:0007669"/>
    <property type="project" value="UniProtKB-KW"/>
</dbReference>
<proteinExistence type="inferred from homology"/>
<dbReference type="Pfam" id="PF07499">
    <property type="entry name" value="RuvA_C"/>
    <property type="match status" value="1"/>
</dbReference>
<dbReference type="GO" id="GO:0006281">
    <property type="term" value="P:DNA repair"/>
    <property type="evidence" value="ECO:0007669"/>
    <property type="project" value="UniProtKB-UniRule"/>
</dbReference>
<evidence type="ECO:0000259" key="7">
    <source>
        <dbReference type="SMART" id="SM00278"/>
    </source>
</evidence>
<dbReference type="SUPFAM" id="SSF50249">
    <property type="entry name" value="Nucleic acid-binding proteins"/>
    <property type="match status" value="1"/>
</dbReference>
<comment type="subcellular location">
    <subcellularLocation>
        <location evidence="6">Cytoplasm</location>
    </subcellularLocation>
</comment>
<feature type="domain" description="Helix-hairpin-helix DNA-binding motif class 1" evidence="7">
    <location>
        <begin position="72"/>
        <end position="91"/>
    </location>
</feature>
<dbReference type="InterPro" id="IPR003583">
    <property type="entry name" value="Hlx-hairpin-Hlx_DNA-bd_motif"/>
</dbReference>
<evidence type="ECO:0000313" key="9">
    <source>
        <dbReference type="Proteomes" id="UP000831151"/>
    </source>
</evidence>
<name>A0A9E7DKZ8_9FIRM</name>
<evidence type="ECO:0000256" key="3">
    <source>
        <dbReference type="ARBA" id="ARBA00023125"/>
    </source>
</evidence>
<keyword evidence="3 6" id="KW-0238">DNA-binding</keyword>
<dbReference type="Gene3D" id="1.10.8.10">
    <property type="entry name" value="DNA helicase RuvA subunit, C-terminal domain"/>
    <property type="match status" value="1"/>
</dbReference>
<evidence type="ECO:0000256" key="5">
    <source>
        <dbReference type="ARBA" id="ARBA00023204"/>
    </source>
</evidence>
<accession>A0A9E7DKZ8</accession>
<dbReference type="RefSeq" id="WP_249243092.1">
    <property type="nucleotide sequence ID" value="NZ_CP096649.1"/>
</dbReference>
<dbReference type="Pfam" id="PF14520">
    <property type="entry name" value="HHH_5"/>
    <property type="match status" value="1"/>
</dbReference>
<keyword evidence="8" id="KW-0378">Hydrolase</keyword>
<keyword evidence="4 6" id="KW-0233">DNA recombination</keyword>
<keyword evidence="5 6" id="KW-0234">DNA repair</keyword>
<evidence type="ECO:0000256" key="4">
    <source>
        <dbReference type="ARBA" id="ARBA00023172"/>
    </source>
</evidence>
<dbReference type="AlphaFoldDB" id="A0A9E7DKZ8"/>
<dbReference type="SUPFAM" id="SSF47781">
    <property type="entry name" value="RuvA domain 2-like"/>
    <property type="match status" value="1"/>
</dbReference>
<comment type="function">
    <text evidence="6">The RuvA-RuvB-RuvC complex processes Holliday junction (HJ) DNA during genetic recombination and DNA repair, while the RuvA-RuvB complex plays an important role in the rescue of blocked DNA replication forks via replication fork reversal (RFR). RuvA specifically binds to HJ cruciform DNA, conferring on it an open structure. The RuvB hexamer acts as an ATP-dependent pump, pulling dsDNA into and through the RuvAB complex. HJ branch migration allows RuvC to scan DNA until it finds its consensus sequence, where it cleaves and resolves the cruciform DNA.</text>
</comment>
<keyword evidence="1 6" id="KW-0963">Cytoplasm</keyword>
<feature type="domain" description="Helix-hairpin-helix DNA-binding motif class 1" evidence="7">
    <location>
        <begin position="107"/>
        <end position="126"/>
    </location>
</feature>
<dbReference type="CDD" id="cd14332">
    <property type="entry name" value="UBA_RuvA_C"/>
    <property type="match status" value="1"/>
</dbReference>
<dbReference type="GO" id="GO:0005737">
    <property type="term" value="C:cytoplasm"/>
    <property type="evidence" value="ECO:0007669"/>
    <property type="project" value="UniProtKB-SubCell"/>
</dbReference>
<evidence type="ECO:0000256" key="2">
    <source>
        <dbReference type="ARBA" id="ARBA00022763"/>
    </source>
</evidence>
<comment type="subunit">
    <text evidence="6">Homotetramer. Forms an RuvA(8)-RuvB(12)-Holliday junction (HJ) complex. HJ DNA is sandwiched between 2 RuvA tetramers; dsDNA enters through RuvA and exits via RuvB. An RuvB hexamer assembles on each DNA strand where it exits the tetramer. Each RuvB hexamer is contacted by two RuvA subunits (via domain III) on 2 adjacent RuvB subunits; this complex drives branch migration. In the full resolvosome a probable DNA-RuvA(4)-RuvB(12)-RuvC(2) complex forms which resolves the HJ.</text>
</comment>
<dbReference type="Gene3D" id="1.10.150.20">
    <property type="entry name" value="5' to 3' exonuclease, C-terminal subdomain"/>
    <property type="match status" value="1"/>
</dbReference>
<dbReference type="Gene3D" id="2.40.50.140">
    <property type="entry name" value="Nucleic acid-binding proteins"/>
    <property type="match status" value="1"/>
</dbReference>
<dbReference type="Pfam" id="PF01330">
    <property type="entry name" value="RuvA_N"/>
    <property type="match status" value="1"/>
</dbReference>
<dbReference type="GO" id="GO:0006310">
    <property type="term" value="P:DNA recombination"/>
    <property type="evidence" value="ECO:0007669"/>
    <property type="project" value="UniProtKB-UniRule"/>
</dbReference>
<dbReference type="Proteomes" id="UP000831151">
    <property type="component" value="Chromosome"/>
</dbReference>
<dbReference type="EMBL" id="CP096649">
    <property type="protein sequence ID" value="UQK59732.1"/>
    <property type="molecule type" value="Genomic_DNA"/>
</dbReference>
<reference evidence="8" key="1">
    <citation type="submission" date="2022-04" db="EMBL/GenBank/DDBJ databases">
        <title>Complete genome sequences of Ezakiella coagulans and Fenollaria massiliensis.</title>
        <authorList>
            <person name="France M.T."/>
            <person name="Clifford J."/>
            <person name="Narina S."/>
            <person name="Rutt L."/>
            <person name="Ravel J."/>
        </authorList>
    </citation>
    <scope>NUCLEOTIDE SEQUENCE</scope>
    <source>
        <strain evidence="8">C0061C2</strain>
    </source>
</reference>
<dbReference type="GO" id="GO:0009379">
    <property type="term" value="C:Holliday junction helicase complex"/>
    <property type="evidence" value="ECO:0007669"/>
    <property type="project" value="InterPro"/>
</dbReference>
<dbReference type="NCBIfam" id="TIGR00084">
    <property type="entry name" value="ruvA"/>
    <property type="match status" value="1"/>
</dbReference>
<gene>
    <name evidence="6 8" type="primary">ruvA</name>
    <name evidence="8" type="ORF">M1R53_03560</name>
</gene>
<organism evidence="8 9">
    <name type="scientific">Fenollaria massiliensis</name>
    <dbReference type="NCBI Taxonomy" id="938288"/>
    <lineage>
        <taxon>Bacteria</taxon>
        <taxon>Bacillati</taxon>
        <taxon>Bacillota</taxon>
        <taxon>Clostridia</taxon>
        <taxon>Eubacteriales</taxon>
        <taxon>Fenollaria</taxon>
    </lineage>
</organism>
<dbReference type="InterPro" id="IPR013849">
    <property type="entry name" value="DNA_helicase_Holl-junc_RuvA_I"/>
</dbReference>
<dbReference type="GO" id="GO:0009378">
    <property type="term" value="F:four-way junction helicase activity"/>
    <property type="evidence" value="ECO:0007669"/>
    <property type="project" value="InterPro"/>
</dbReference>
<dbReference type="HAMAP" id="MF_00031">
    <property type="entry name" value="DNA_HJ_migration_RuvA"/>
    <property type="match status" value="1"/>
</dbReference>
<evidence type="ECO:0000256" key="6">
    <source>
        <dbReference type="HAMAP-Rule" id="MF_00031"/>
    </source>
</evidence>
<comment type="similarity">
    <text evidence="6">Belongs to the RuvA family.</text>
</comment>
<keyword evidence="2 6" id="KW-0227">DNA damage</keyword>
<evidence type="ECO:0000256" key="1">
    <source>
        <dbReference type="ARBA" id="ARBA00022490"/>
    </source>
</evidence>
<dbReference type="SUPFAM" id="SSF46929">
    <property type="entry name" value="DNA helicase RuvA subunit, C-terminal domain"/>
    <property type="match status" value="1"/>
</dbReference>
<feature type="region of interest" description="Domain III" evidence="6">
    <location>
        <begin position="146"/>
        <end position="193"/>
    </location>
</feature>